<dbReference type="PANTHER" id="PTHR43042">
    <property type="entry name" value="SAM-DEPENDENT METHYLTRANSFERASE"/>
    <property type="match status" value="1"/>
</dbReference>
<dbReference type="PANTHER" id="PTHR43042:SF3">
    <property type="entry name" value="RIBOSOMAL RNA LARGE SUBUNIT METHYLTRANSFERASE YWBD-RELATED"/>
    <property type="match status" value="1"/>
</dbReference>
<accession>F0YGL7</accession>
<evidence type="ECO:0000313" key="5">
    <source>
        <dbReference type="EMBL" id="EGB05773.1"/>
    </source>
</evidence>
<dbReference type="EMBL" id="GL833139">
    <property type="protein sequence ID" value="EGB05773.1"/>
    <property type="molecule type" value="Genomic_DNA"/>
</dbReference>
<evidence type="ECO:0000256" key="1">
    <source>
        <dbReference type="ARBA" id="ARBA00022603"/>
    </source>
</evidence>
<gene>
    <name evidence="5" type="ORF">AURANDRAFT_30294</name>
</gene>
<keyword evidence="6" id="KW-1185">Reference proteome</keyword>
<keyword evidence="3" id="KW-0949">S-adenosyl-L-methionine</keyword>
<proteinExistence type="predicted"/>
<dbReference type="InParanoid" id="F0YGL7"/>
<dbReference type="GO" id="GO:0008168">
    <property type="term" value="F:methyltransferase activity"/>
    <property type="evidence" value="ECO:0007669"/>
    <property type="project" value="UniProtKB-KW"/>
</dbReference>
<dbReference type="OrthoDB" id="40071at2759"/>
<evidence type="ECO:0000313" key="6">
    <source>
        <dbReference type="Proteomes" id="UP000002729"/>
    </source>
</evidence>
<organism evidence="6">
    <name type="scientific">Aureococcus anophagefferens</name>
    <name type="common">Harmful bloom alga</name>
    <dbReference type="NCBI Taxonomy" id="44056"/>
    <lineage>
        <taxon>Eukaryota</taxon>
        <taxon>Sar</taxon>
        <taxon>Stramenopiles</taxon>
        <taxon>Ochrophyta</taxon>
        <taxon>Pelagophyceae</taxon>
        <taxon>Pelagomonadales</taxon>
        <taxon>Pelagomonadaceae</taxon>
        <taxon>Aureococcus</taxon>
    </lineage>
</organism>
<name>F0YGL7_AURAN</name>
<dbReference type="Pfam" id="PF10672">
    <property type="entry name" value="Methyltrans_SAM"/>
    <property type="match status" value="1"/>
</dbReference>
<evidence type="ECO:0000259" key="4">
    <source>
        <dbReference type="Pfam" id="PF10672"/>
    </source>
</evidence>
<keyword evidence="1" id="KW-0489">Methyltransferase</keyword>
<dbReference type="SUPFAM" id="SSF53335">
    <property type="entry name" value="S-adenosyl-L-methionine-dependent methyltransferases"/>
    <property type="match status" value="1"/>
</dbReference>
<sequence>MIARPKISRNERKTTEIGASKVGNFAPFSCPGSFHVELGEAKLSTGLFLDQRPQRAWLARHAENRTVLNLFAHAGAYSVAAALGGASRTLSVDCDRKWLAYEAKSLAYNGVANPTVDVGGRPFPKHDAIYGDCFAWLRRLANRGETFDVVMLDPPSTSTVNGKRWSAQRDYGALAALCAPLVNPDGGLLCCTTNARKLRPRKFARVCSAALDDFAADRGLSIVLDRVVPPAVDYPVLAGQSPEVKNLVFRFERR</sequence>
<dbReference type="KEGG" id="aaf:AURANDRAFT_30294"/>
<dbReference type="eggNOG" id="ENOG502S365">
    <property type="taxonomic scope" value="Eukaryota"/>
</dbReference>
<dbReference type="GO" id="GO:0032259">
    <property type="term" value="P:methylation"/>
    <property type="evidence" value="ECO:0007669"/>
    <property type="project" value="UniProtKB-KW"/>
</dbReference>
<dbReference type="InterPro" id="IPR029063">
    <property type="entry name" value="SAM-dependent_MTases_sf"/>
</dbReference>
<protein>
    <recommendedName>
        <fullName evidence="4">S-adenosylmethionine-dependent methyltransferase domain-containing protein</fullName>
    </recommendedName>
</protein>
<dbReference type="AlphaFoldDB" id="F0YGL7"/>
<dbReference type="RefSeq" id="XP_009039612.1">
    <property type="nucleotide sequence ID" value="XM_009041364.1"/>
</dbReference>
<keyword evidence="2" id="KW-0808">Transferase</keyword>
<dbReference type="InterPro" id="IPR019614">
    <property type="entry name" value="SAM-dep_methyl-trfase"/>
</dbReference>
<evidence type="ECO:0000256" key="2">
    <source>
        <dbReference type="ARBA" id="ARBA00022679"/>
    </source>
</evidence>
<reference evidence="5 6" key="1">
    <citation type="journal article" date="2011" name="Proc. Natl. Acad. Sci. U.S.A.">
        <title>Niche of harmful alga Aureococcus anophagefferens revealed through ecogenomics.</title>
        <authorList>
            <person name="Gobler C.J."/>
            <person name="Berry D.L."/>
            <person name="Dyhrman S.T."/>
            <person name="Wilhelm S.W."/>
            <person name="Salamov A."/>
            <person name="Lobanov A.V."/>
            <person name="Zhang Y."/>
            <person name="Collier J.L."/>
            <person name="Wurch L.L."/>
            <person name="Kustka A.B."/>
            <person name="Dill B.D."/>
            <person name="Shah M."/>
            <person name="VerBerkmoes N.C."/>
            <person name="Kuo A."/>
            <person name="Terry A."/>
            <person name="Pangilinan J."/>
            <person name="Lindquist E.A."/>
            <person name="Lucas S."/>
            <person name="Paulsen I.T."/>
            <person name="Hattenrath-Lehmann T.K."/>
            <person name="Talmage S.C."/>
            <person name="Walker E.A."/>
            <person name="Koch F."/>
            <person name="Burson A.M."/>
            <person name="Marcoval M.A."/>
            <person name="Tang Y.Z."/>
            <person name="Lecleir G.R."/>
            <person name="Coyne K.J."/>
            <person name="Berg G.M."/>
            <person name="Bertrand E.M."/>
            <person name="Saito M.A."/>
            <person name="Gladyshev V.N."/>
            <person name="Grigoriev I.V."/>
        </authorList>
    </citation>
    <scope>NUCLEOTIDE SEQUENCE [LARGE SCALE GENOMIC DNA]</scope>
    <source>
        <strain evidence="6">CCMP 1984</strain>
    </source>
</reference>
<dbReference type="GeneID" id="20220859"/>
<dbReference type="Gene3D" id="3.40.50.150">
    <property type="entry name" value="Vaccinia Virus protein VP39"/>
    <property type="match status" value="1"/>
</dbReference>
<dbReference type="Proteomes" id="UP000002729">
    <property type="component" value="Unassembled WGS sequence"/>
</dbReference>
<evidence type="ECO:0000256" key="3">
    <source>
        <dbReference type="ARBA" id="ARBA00022691"/>
    </source>
</evidence>
<feature type="domain" description="S-adenosylmethionine-dependent methyltransferase" evidence="4">
    <location>
        <begin position="34"/>
        <end position="194"/>
    </location>
</feature>